<dbReference type="GO" id="GO:0000160">
    <property type="term" value="P:phosphorelay signal transduction system"/>
    <property type="evidence" value="ECO:0007669"/>
    <property type="project" value="InterPro"/>
</dbReference>
<organism evidence="3 4">
    <name type="scientific">Asticcacaulis benevestitus DSM 16100 = ATCC BAA-896</name>
    <dbReference type="NCBI Taxonomy" id="1121022"/>
    <lineage>
        <taxon>Bacteria</taxon>
        <taxon>Pseudomonadati</taxon>
        <taxon>Pseudomonadota</taxon>
        <taxon>Alphaproteobacteria</taxon>
        <taxon>Caulobacterales</taxon>
        <taxon>Caulobacteraceae</taxon>
        <taxon>Asticcacaulis</taxon>
    </lineage>
</organism>
<dbReference type="Pfam" id="PF00072">
    <property type="entry name" value="Response_reg"/>
    <property type="match status" value="1"/>
</dbReference>
<evidence type="ECO:0000313" key="4">
    <source>
        <dbReference type="Proteomes" id="UP000017837"/>
    </source>
</evidence>
<dbReference type="AlphaFoldDB" id="V4Q7G2"/>
<keyword evidence="4" id="KW-1185">Reference proteome</keyword>
<dbReference type="SUPFAM" id="SSF52172">
    <property type="entry name" value="CheY-like"/>
    <property type="match status" value="1"/>
</dbReference>
<feature type="modified residue" description="4-aspartylphosphate" evidence="1">
    <location>
        <position position="33"/>
    </location>
</feature>
<proteinExistence type="predicted"/>
<name>V4Q7G2_9CAUL</name>
<evidence type="ECO:0000259" key="2">
    <source>
        <dbReference type="PROSITE" id="PS50110"/>
    </source>
</evidence>
<dbReference type="PATRIC" id="fig|1121022.4.peg.720"/>
<feature type="domain" description="Response regulatory" evidence="2">
    <location>
        <begin position="1"/>
        <end position="104"/>
    </location>
</feature>
<dbReference type="eggNOG" id="COG0745">
    <property type="taxonomic scope" value="Bacteria"/>
</dbReference>
<evidence type="ECO:0000256" key="1">
    <source>
        <dbReference type="PROSITE-ProRule" id="PRU00169"/>
    </source>
</evidence>
<dbReference type="PROSITE" id="PS50110">
    <property type="entry name" value="RESPONSE_REGULATORY"/>
    <property type="match status" value="1"/>
</dbReference>
<dbReference type="Proteomes" id="UP000017837">
    <property type="component" value="Unassembled WGS sequence"/>
</dbReference>
<protein>
    <recommendedName>
        <fullName evidence="2">Response regulatory domain-containing protein</fullName>
    </recommendedName>
</protein>
<keyword evidence="1" id="KW-0597">Phosphoprotein</keyword>
<dbReference type="STRING" id="1121022.GCA_000376105_00037"/>
<dbReference type="EMBL" id="AWGB01000006">
    <property type="protein sequence ID" value="ESQ93790.1"/>
    <property type="molecule type" value="Genomic_DNA"/>
</dbReference>
<sequence>MFQQLGFRTDSVASHAEALEKLAGASFDLLLLDVFLAEDNSLDHLHEYKALQPGLAIAVMTAGDFTESDSISEAINRARRSHVDYILAKPFKLIDVQHISKELEGRQVDAMISIESNTVFLR</sequence>
<accession>V4Q7G2</accession>
<comment type="caution">
    <text evidence="3">The sequence shown here is derived from an EMBL/GenBank/DDBJ whole genome shotgun (WGS) entry which is preliminary data.</text>
</comment>
<evidence type="ECO:0000313" key="3">
    <source>
        <dbReference type="EMBL" id="ESQ93790.1"/>
    </source>
</evidence>
<dbReference type="InterPro" id="IPR001789">
    <property type="entry name" value="Sig_transdc_resp-reg_receiver"/>
</dbReference>
<dbReference type="Gene3D" id="3.40.50.2300">
    <property type="match status" value="1"/>
</dbReference>
<gene>
    <name evidence="3" type="ORF">ABENE_03650</name>
</gene>
<dbReference type="InterPro" id="IPR011006">
    <property type="entry name" value="CheY-like_superfamily"/>
</dbReference>
<reference evidence="3 4" key="1">
    <citation type="journal article" date="2014" name="Nature">
        <title>Sequential evolution of bacterial morphology by co-option of a developmental regulator.</title>
        <authorList>
            <person name="Jiang C."/>
            <person name="Brown P.J."/>
            <person name="Ducret A."/>
            <person name="Brun Y.V."/>
        </authorList>
    </citation>
    <scope>NUCLEOTIDE SEQUENCE [LARGE SCALE GENOMIC DNA]</scope>
    <source>
        <strain evidence="3 4">DSM 16100</strain>
    </source>
</reference>